<feature type="region of interest" description="Disordered" evidence="6">
    <location>
        <begin position="1"/>
        <end position="60"/>
    </location>
</feature>
<protein>
    <recommendedName>
        <fullName evidence="9">Ribosomal protein S13</fullName>
    </recommendedName>
</protein>
<name>A0A9W9MS53_9EURO</name>
<keyword evidence="8" id="KW-1185">Reference proteome</keyword>
<evidence type="ECO:0000256" key="5">
    <source>
        <dbReference type="ARBA" id="ARBA00023274"/>
    </source>
</evidence>
<dbReference type="FunFam" id="4.10.910.10:FF:000002">
    <property type="entry name" value="40S ribosomal protein S18"/>
    <property type="match status" value="1"/>
</dbReference>
<dbReference type="GO" id="GO:0006412">
    <property type="term" value="P:translation"/>
    <property type="evidence" value="ECO:0007669"/>
    <property type="project" value="InterPro"/>
</dbReference>
<evidence type="ECO:0008006" key="9">
    <source>
        <dbReference type="Google" id="ProtNLM"/>
    </source>
</evidence>
<keyword evidence="4" id="KW-0689">Ribosomal protein</keyword>
<dbReference type="SUPFAM" id="SSF46946">
    <property type="entry name" value="S13-like H2TH domain"/>
    <property type="match status" value="1"/>
</dbReference>
<dbReference type="Gene3D" id="4.10.910.10">
    <property type="entry name" value="30s ribosomal protein s13, domain 2"/>
    <property type="match status" value="1"/>
</dbReference>
<evidence type="ECO:0000256" key="4">
    <source>
        <dbReference type="ARBA" id="ARBA00022980"/>
    </source>
</evidence>
<dbReference type="NCBIfam" id="NF003140">
    <property type="entry name" value="PRK04053.1"/>
    <property type="match status" value="1"/>
</dbReference>
<evidence type="ECO:0000313" key="8">
    <source>
        <dbReference type="Proteomes" id="UP001150879"/>
    </source>
</evidence>
<dbReference type="AlphaFoldDB" id="A0A9W9MS53"/>
<keyword evidence="5" id="KW-0687">Ribonucleoprotein</keyword>
<dbReference type="PROSITE" id="PS50159">
    <property type="entry name" value="RIBOSOMAL_S13_2"/>
    <property type="match status" value="1"/>
</dbReference>
<evidence type="ECO:0000256" key="1">
    <source>
        <dbReference type="ARBA" id="ARBA00004496"/>
    </source>
</evidence>
<dbReference type="Gene3D" id="1.10.8.50">
    <property type="match status" value="1"/>
</dbReference>
<dbReference type="PANTHER" id="PTHR10871:SF3">
    <property type="entry name" value="SMALL RIBOSOMAL SUBUNIT PROTEIN US13"/>
    <property type="match status" value="1"/>
</dbReference>
<dbReference type="InterPro" id="IPR010979">
    <property type="entry name" value="Ribosomal_uS13-like_H2TH"/>
</dbReference>
<dbReference type="InterPro" id="IPR027437">
    <property type="entry name" value="Rbsml_uS13_C"/>
</dbReference>
<reference evidence="7" key="2">
    <citation type="journal article" date="2023" name="IMA Fungus">
        <title>Comparative genomic study of the Penicillium genus elucidates a diverse pangenome and 15 lateral gene transfer events.</title>
        <authorList>
            <person name="Petersen C."/>
            <person name="Sorensen T."/>
            <person name="Nielsen M.R."/>
            <person name="Sondergaard T.E."/>
            <person name="Sorensen J.L."/>
            <person name="Fitzpatrick D.A."/>
            <person name="Frisvad J.C."/>
            <person name="Nielsen K.L."/>
        </authorList>
    </citation>
    <scope>NUCLEOTIDE SEQUENCE</scope>
    <source>
        <strain evidence="7">IBT 16849</strain>
    </source>
</reference>
<keyword evidence="3" id="KW-0963">Cytoplasm</keyword>
<dbReference type="Proteomes" id="UP001150879">
    <property type="component" value="Unassembled WGS sequence"/>
</dbReference>
<evidence type="ECO:0000256" key="3">
    <source>
        <dbReference type="ARBA" id="ARBA00022490"/>
    </source>
</evidence>
<dbReference type="InterPro" id="IPR001892">
    <property type="entry name" value="Ribosomal_uS13"/>
</dbReference>
<evidence type="ECO:0000256" key="2">
    <source>
        <dbReference type="ARBA" id="ARBA00008080"/>
    </source>
</evidence>
<dbReference type="FunFam" id="1.10.8.50:FF:000002">
    <property type="entry name" value="40S ribosomal protein S18"/>
    <property type="match status" value="1"/>
</dbReference>
<reference evidence="7" key="1">
    <citation type="submission" date="2022-11" db="EMBL/GenBank/DDBJ databases">
        <authorList>
            <person name="Petersen C."/>
        </authorList>
    </citation>
    <scope>NUCLEOTIDE SEQUENCE</scope>
    <source>
        <strain evidence="7">IBT 16849</strain>
    </source>
</reference>
<dbReference type="GO" id="GO:0003735">
    <property type="term" value="F:structural constituent of ribosome"/>
    <property type="evidence" value="ECO:0007669"/>
    <property type="project" value="InterPro"/>
</dbReference>
<dbReference type="PANTHER" id="PTHR10871">
    <property type="entry name" value="30S RIBOSOMAL PROTEIN S13/40S RIBOSOMAL PROTEIN S18"/>
    <property type="match status" value="1"/>
</dbReference>
<feature type="region of interest" description="Disordered" evidence="6">
    <location>
        <begin position="198"/>
        <end position="217"/>
    </location>
</feature>
<evidence type="ECO:0000256" key="6">
    <source>
        <dbReference type="SAM" id="MobiDB-lite"/>
    </source>
</evidence>
<comment type="subcellular location">
    <subcellularLocation>
        <location evidence="1">Cytoplasm</location>
    </subcellularLocation>
</comment>
<comment type="caution">
    <text evidence="7">The sequence shown here is derived from an EMBL/GenBank/DDBJ whole genome shotgun (WGS) entry which is preliminary data.</text>
</comment>
<dbReference type="GO" id="GO:0005829">
    <property type="term" value="C:cytosol"/>
    <property type="evidence" value="ECO:0007669"/>
    <property type="project" value="TreeGrafter"/>
</dbReference>
<organism evidence="7 8">
    <name type="scientific">Penicillium cf. griseofulvum</name>
    <dbReference type="NCBI Taxonomy" id="2972120"/>
    <lineage>
        <taxon>Eukaryota</taxon>
        <taxon>Fungi</taxon>
        <taxon>Dikarya</taxon>
        <taxon>Ascomycota</taxon>
        <taxon>Pezizomycotina</taxon>
        <taxon>Eurotiomycetes</taxon>
        <taxon>Eurotiomycetidae</taxon>
        <taxon>Eurotiales</taxon>
        <taxon>Aspergillaceae</taxon>
        <taxon>Penicillium</taxon>
    </lineage>
</organism>
<gene>
    <name evidence="7" type="ORF">N7472_002863</name>
</gene>
<dbReference type="EMBL" id="JAPQKP010000002">
    <property type="protein sequence ID" value="KAJ5206415.1"/>
    <property type="molecule type" value="Genomic_DNA"/>
</dbReference>
<dbReference type="Pfam" id="PF00416">
    <property type="entry name" value="Ribosomal_S13"/>
    <property type="match status" value="1"/>
</dbReference>
<dbReference type="GO" id="GO:0003723">
    <property type="term" value="F:RNA binding"/>
    <property type="evidence" value="ECO:0007669"/>
    <property type="project" value="InterPro"/>
</dbReference>
<evidence type="ECO:0000313" key="7">
    <source>
        <dbReference type="EMBL" id="KAJ5206415.1"/>
    </source>
</evidence>
<dbReference type="GO" id="GO:0015935">
    <property type="term" value="C:small ribosomal subunit"/>
    <property type="evidence" value="ECO:0007669"/>
    <property type="project" value="TreeGrafter"/>
</dbReference>
<dbReference type="InterPro" id="IPR018269">
    <property type="entry name" value="Ribosomal_uS13_CS"/>
</dbReference>
<sequence>MSRKQRRLSGLLPKKASPRQASPRPNKVSAPITRSHKQSHSVGLPLSIPLSTTHRDPRPSPIMSLVTGEKTNFQFILRLLNTNVDGKQKIMYALTQIKGVGRRYSNLVCKKADVDLTKRAGELTTEELERIVTILQTPTQYKIPSWFLNRQRDITDGKDTQVVSNGLDSKLREDLERLKKIRSHRGLRHYWGLRVRGQHTKTTGRRGRTVGVSKKKG</sequence>
<dbReference type="PROSITE" id="PS00646">
    <property type="entry name" value="RIBOSOMAL_S13_1"/>
    <property type="match status" value="1"/>
</dbReference>
<proteinExistence type="inferred from homology"/>
<comment type="similarity">
    <text evidence="2">Belongs to the universal ribosomal protein uS13 family.</text>
</comment>
<accession>A0A9W9MS53</accession>
<dbReference type="HAMAP" id="MF_01315">
    <property type="entry name" value="Ribosomal_uS13"/>
    <property type="match status" value="1"/>
</dbReference>